<reference evidence="1" key="1">
    <citation type="submission" date="2023-03" db="EMBL/GenBank/DDBJ databases">
        <title>Massive genome expansion in bonnet fungi (Mycena s.s.) driven by repeated elements and novel gene families across ecological guilds.</title>
        <authorList>
            <consortium name="Lawrence Berkeley National Laboratory"/>
            <person name="Harder C.B."/>
            <person name="Miyauchi S."/>
            <person name="Viragh M."/>
            <person name="Kuo A."/>
            <person name="Thoen E."/>
            <person name="Andreopoulos B."/>
            <person name="Lu D."/>
            <person name="Skrede I."/>
            <person name="Drula E."/>
            <person name="Henrissat B."/>
            <person name="Morin E."/>
            <person name="Kohler A."/>
            <person name="Barry K."/>
            <person name="LaButti K."/>
            <person name="Morin E."/>
            <person name="Salamov A."/>
            <person name="Lipzen A."/>
            <person name="Mereny Z."/>
            <person name="Hegedus B."/>
            <person name="Baldrian P."/>
            <person name="Stursova M."/>
            <person name="Weitz H."/>
            <person name="Taylor A."/>
            <person name="Grigoriev I.V."/>
            <person name="Nagy L.G."/>
            <person name="Martin F."/>
            <person name="Kauserud H."/>
        </authorList>
    </citation>
    <scope>NUCLEOTIDE SEQUENCE</scope>
    <source>
        <strain evidence="1">9144</strain>
    </source>
</reference>
<gene>
    <name evidence="1" type="ORF">GGX14DRAFT_304471</name>
</gene>
<keyword evidence="1" id="KW-0378">Hydrolase</keyword>
<dbReference type="GO" id="GO:0043531">
    <property type="term" value="F:ADP binding"/>
    <property type="evidence" value="ECO:0007669"/>
    <property type="project" value="InterPro"/>
</dbReference>
<dbReference type="Gene3D" id="3.40.50.300">
    <property type="entry name" value="P-loop containing nucleotide triphosphate hydrolases"/>
    <property type="match status" value="1"/>
</dbReference>
<dbReference type="Proteomes" id="UP001219525">
    <property type="component" value="Unassembled WGS sequence"/>
</dbReference>
<proteinExistence type="predicted"/>
<comment type="caution">
    <text evidence="1">The sequence shown here is derived from an EMBL/GenBank/DDBJ whole genome shotgun (WGS) entry which is preliminary data.</text>
</comment>
<dbReference type="SUPFAM" id="SSF52540">
    <property type="entry name" value="P-loop containing nucleoside triphosphate hydrolases"/>
    <property type="match status" value="1"/>
</dbReference>
<evidence type="ECO:0000313" key="2">
    <source>
        <dbReference type="Proteomes" id="UP001219525"/>
    </source>
</evidence>
<keyword evidence="2" id="KW-1185">Reference proteome</keyword>
<dbReference type="EMBL" id="JARJCW010000038">
    <property type="protein sequence ID" value="KAJ7206909.1"/>
    <property type="molecule type" value="Genomic_DNA"/>
</dbReference>
<accession>A0AAD6YDB7</accession>
<evidence type="ECO:0000313" key="1">
    <source>
        <dbReference type="EMBL" id="KAJ7206909.1"/>
    </source>
</evidence>
<feature type="non-terminal residue" evidence="1">
    <location>
        <position position="1"/>
    </location>
</feature>
<dbReference type="InterPro" id="IPR027417">
    <property type="entry name" value="P-loop_NTPase"/>
</dbReference>
<sequence length="235" mass="26116">LLYGLGGAGKTQIALKFIEKSASKFSNSFMVDTSTTETIDTGLMNIALTKNSGATSQDGLKWLASKPDNWLLFFDNADNPKINLNMFVPQCKHGNILITSRNPGLRVYTGAYSEVSDMEEADAVELLLKSASEEKTDSNKEIATRIVKVLYYLPLAIIQAGAFISKSGALGSYLQLYAQNRAQLLSEQPAQSHDDYAWTVYTTWQISFDKLSKPAAMFLQLCSFLHYEGIYEEMF</sequence>
<dbReference type="PANTHER" id="PTHR35205:SF1">
    <property type="entry name" value="ZU5 DOMAIN-CONTAINING PROTEIN"/>
    <property type="match status" value="1"/>
</dbReference>
<protein>
    <submittedName>
        <fullName evidence="1">P-loop containing nucleoside triphosphate hydrolase protein</fullName>
    </submittedName>
</protein>
<dbReference type="PANTHER" id="PTHR35205">
    <property type="entry name" value="NB-ARC AND TPR DOMAIN PROTEIN"/>
    <property type="match status" value="1"/>
</dbReference>
<name>A0AAD6YDB7_9AGAR</name>
<feature type="non-terminal residue" evidence="1">
    <location>
        <position position="235"/>
    </location>
</feature>
<organism evidence="1 2">
    <name type="scientific">Mycena pura</name>
    <dbReference type="NCBI Taxonomy" id="153505"/>
    <lineage>
        <taxon>Eukaryota</taxon>
        <taxon>Fungi</taxon>
        <taxon>Dikarya</taxon>
        <taxon>Basidiomycota</taxon>
        <taxon>Agaricomycotina</taxon>
        <taxon>Agaricomycetes</taxon>
        <taxon>Agaricomycetidae</taxon>
        <taxon>Agaricales</taxon>
        <taxon>Marasmiineae</taxon>
        <taxon>Mycenaceae</taxon>
        <taxon>Mycena</taxon>
    </lineage>
</organism>
<dbReference type="AlphaFoldDB" id="A0AAD6YDB7"/>
<dbReference type="GO" id="GO:0016787">
    <property type="term" value="F:hydrolase activity"/>
    <property type="evidence" value="ECO:0007669"/>
    <property type="project" value="UniProtKB-KW"/>
</dbReference>